<evidence type="ECO:0000259" key="3">
    <source>
        <dbReference type="Pfam" id="PF02714"/>
    </source>
</evidence>
<feature type="region of interest" description="Disordered" evidence="1">
    <location>
        <begin position="870"/>
        <end position="899"/>
    </location>
</feature>
<feature type="domain" description="CSC1/OSCA1-like cytosolic" evidence="5">
    <location>
        <begin position="388"/>
        <end position="493"/>
    </location>
</feature>
<dbReference type="GO" id="GO:0005886">
    <property type="term" value="C:plasma membrane"/>
    <property type="evidence" value="ECO:0007669"/>
    <property type="project" value="TreeGrafter"/>
</dbReference>
<feature type="domain" description="CSC1/OSCA1-like 7TM region" evidence="3">
    <location>
        <begin position="505"/>
        <end position="781"/>
    </location>
</feature>
<evidence type="ECO:0008006" key="8">
    <source>
        <dbReference type="Google" id="ProtNLM"/>
    </source>
</evidence>
<feature type="transmembrane region" description="Helical" evidence="2">
    <location>
        <begin position="650"/>
        <end position="678"/>
    </location>
</feature>
<keyword evidence="7" id="KW-1185">Reference proteome</keyword>
<dbReference type="Proteomes" id="UP000078544">
    <property type="component" value="Unassembled WGS sequence"/>
</dbReference>
<feature type="compositionally biased region" description="Basic and acidic residues" evidence="1">
    <location>
        <begin position="882"/>
        <end position="898"/>
    </location>
</feature>
<feature type="domain" description="10TM putative phosphate transporter extracellular tail" evidence="4">
    <location>
        <begin position="979"/>
        <end position="1050"/>
    </location>
</feature>
<feature type="region of interest" description="Disordered" evidence="1">
    <location>
        <begin position="256"/>
        <end position="301"/>
    </location>
</feature>
<evidence type="ECO:0000313" key="6">
    <source>
        <dbReference type="EMBL" id="KZZ99594.1"/>
    </source>
</evidence>
<dbReference type="AlphaFoldDB" id="A0A168F8I3"/>
<dbReference type="GO" id="GO:0005227">
    <property type="term" value="F:calcium-activated cation channel activity"/>
    <property type="evidence" value="ECO:0007669"/>
    <property type="project" value="InterPro"/>
</dbReference>
<dbReference type="InterPro" id="IPR045122">
    <property type="entry name" value="Csc1-like"/>
</dbReference>
<protein>
    <recommendedName>
        <fullName evidence="8">DUF221 domain-containing protein</fullName>
    </recommendedName>
</protein>
<gene>
    <name evidence="6" type="ORF">AAL_02166</name>
</gene>
<dbReference type="OrthoDB" id="1076608at2759"/>
<feature type="transmembrane region" description="Helical" evidence="2">
    <location>
        <begin position="597"/>
        <end position="616"/>
    </location>
</feature>
<dbReference type="InterPro" id="IPR027815">
    <property type="entry name" value="CSC1/OSCA1-like_cyt"/>
</dbReference>
<evidence type="ECO:0000256" key="2">
    <source>
        <dbReference type="SAM" id="Phobius"/>
    </source>
</evidence>
<dbReference type="PANTHER" id="PTHR13018">
    <property type="entry name" value="PROBABLE MEMBRANE PROTEIN DUF221-RELATED"/>
    <property type="match status" value="1"/>
</dbReference>
<dbReference type="EMBL" id="AZGY01000003">
    <property type="protein sequence ID" value="KZZ99594.1"/>
    <property type="molecule type" value="Genomic_DNA"/>
</dbReference>
<feature type="domain" description="CSC1/OSCA1-like cytosolic" evidence="5">
    <location>
        <begin position="54"/>
        <end position="131"/>
    </location>
</feature>
<dbReference type="Pfam" id="PF12621">
    <property type="entry name" value="PHM7_ext"/>
    <property type="match status" value="1"/>
</dbReference>
<dbReference type="InterPro" id="IPR022257">
    <property type="entry name" value="PHM7_ext"/>
</dbReference>
<evidence type="ECO:0000256" key="1">
    <source>
        <dbReference type="SAM" id="MobiDB-lite"/>
    </source>
</evidence>
<proteinExistence type="predicted"/>
<feature type="transmembrane region" description="Helical" evidence="2">
    <location>
        <begin position="502"/>
        <end position="521"/>
    </location>
</feature>
<feature type="region of interest" description="Disordered" evidence="1">
    <location>
        <begin position="920"/>
        <end position="956"/>
    </location>
</feature>
<dbReference type="InterPro" id="IPR003864">
    <property type="entry name" value="CSC1/OSCA1-like_7TM"/>
</dbReference>
<evidence type="ECO:0000259" key="5">
    <source>
        <dbReference type="Pfam" id="PF14703"/>
    </source>
</evidence>
<feature type="transmembrane region" description="Helical" evidence="2">
    <location>
        <begin position="767"/>
        <end position="784"/>
    </location>
</feature>
<dbReference type="Pfam" id="PF02714">
    <property type="entry name" value="RSN1_7TM"/>
    <property type="match status" value="1"/>
</dbReference>
<feature type="transmembrane region" description="Helical" evidence="2">
    <location>
        <begin position="12"/>
        <end position="29"/>
    </location>
</feature>
<accession>A0A168F8I3</accession>
<feature type="compositionally biased region" description="Basic and acidic residues" evidence="1">
    <location>
        <begin position="144"/>
        <end position="184"/>
    </location>
</feature>
<feature type="region of interest" description="Disordered" evidence="1">
    <location>
        <begin position="331"/>
        <end position="361"/>
    </location>
</feature>
<sequence length="1059" mass="118611">MNPKHSERYTAHLVLALLVIIWVCFVLFLELKAFLKIRQDYLTSAEHRLRASATTVLVTAIPKKWLSKEALSGLFDVFPGGVRNIWLNRDLTRLLDKVSLRDSVHRQLESAETALIKRVKKAQSKQQRAEKKKRAKELHLEALKEEQASRDKEQDAEAGPHPRASERKKSGHERETPHSLDGEIRGSCVDIESAKTPQRLDSKGPNSASRVKPVQKMSDSLDGIVEPDGTLADGAADAVAPTRGFVNPACSRATAAGGISPPISSDLPEATRAASPGASVNTSSSTRAIKKPHEAGHAMKNTVRKLDNIDQMYSHYTPRFWQFWKPPAGGYENPVPQGEDPTSRAEESARQPFKVSAPFTGPKERPVEYEPAFDCEFNFDDEANAEWAKYIDRSARPTHYLPLFGVRWLSGLPGVTKKVDTIYWCRRELARLNLEIEHDQKHPERFPLMTSAFIQFNHQIAAHMACQSVVHHLPSQMGPRTIEISPRDVLWGNMAINWWQGLLRATAVATLLVFMIALWGIPVAWTAALGQSQSILGAFHADKNTRAAEFIKSLSGVLPAIILGLVLLIVPCILNVFASFSGAKTGAEKAEFVQKYYFMFLFVQVFLVISIASFFSKSIQTFIDNFANLKSVSDVLNLLARDLPSAAVYFFSYLILQALAVSSGTLAQIGPLLIWFIWAPMVDSTARSKWLRNTSLMRVDWGSLFPIYTNFACIGIIYCIVAPLISIFMVIVFSLLWIAQRYAMLYVNRSGAGTGGILYPRAINQTFTGLYVMELCLAGLFFLVQDENRIRTCTPHGAIMIGTVFLTAFFQIKLHSAFSPLTRYLPITFEDEAVLRDEAFQRAQDARFDLIPEGEGEEEAAEDEQDDLLDANNRENPGQNPNHEHGQNIEMHDLDSGRSRPRQLLKPVRQVGEFAKAGGKQVGSWAKGGGQQVRKLKQMSNQNRAARYRRRKHQKDLEMQRAIGEALFGGVHDEIEDLTPDERDALTQHAFLHDALRARRPAVWIPRDDLGVSDDEIRRTRAFSEYIWISNEGAALNAKNRVVYATNPPDFSELDLIDL</sequence>
<comment type="caution">
    <text evidence="6">The sequence shown here is derived from an EMBL/GenBank/DDBJ whole genome shotgun (WGS) entry which is preliminary data.</text>
</comment>
<feature type="compositionally biased region" description="Polar residues" evidence="1">
    <location>
        <begin position="278"/>
        <end position="287"/>
    </location>
</feature>
<feature type="transmembrane region" description="Helical" evidence="2">
    <location>
        <begin position="724"/>
        <end position="747"/>
    </location>
</feature>
<reference evidence="6 7" key="1">
    <citation type="journal article" date="2016" name="Genome Biol. Evol.">
        <title>Divergent and convergent evolution of fungal pathogenicity.</title>
        <authorList>
            <person name="Shang Y."/>
            <person name="Xiao G."/>
            <person name="Zheng P."/>
            <person name="Cen K."/>
            <person name="Zhan S."/>
            <person name="Wang C."/>
        </authorList>
    </citation>
    <scope>NUCLEOTIDE SEQUENCE [LARGE SCALE GENOMIC DNA]</scope>
    <source>
        <strain evidence="6 7">RCEF 2490</strain>
    </source>
</reference>
<feature type="region of interest" description="Disordered" evidence="1">
    <location>
        <begin position="144"/>
        <end position="217"/>
    </location>
</feature>
<name>A0A168F8I3_9HYPO</name>
<dbReference type="PANTHER" id="PTHR13018:SF20">
    <property type="entry name" value="SPORULATION-SPECIFIC PROTEIN 75"/>
    <property type="match status" value="1"/>
</dbReference>
<evidence type="ECO:0000259" key="4">
    <source>
        <dbReference type="Pfam" id="PF12621"/>
    </source>
</evidence>
<organism evidence="6 7">
    <name type="scientific">Moelleriella libera RCEF 2490</name>
    <dbReference type="NCBI Taxonomy" id="1081109"/>
    <lineage>
        <taxon>Eukaryota</taxon>
        <taxon>Fungi</taxon>
        <taxon>Dikarya</taxon>
        <taxon>Ascomycota</taxon>
        <taxon>Pezizomycotina</taxon>
        <taxon>Sordariomycetes</taxon>
        <taxon>Hypocreomycetidae</taxon>
        <taxon>Hypocreales</taxon>
        <taxon>Clavicipitaceae</taxon>
        <taxon>Moelleriella</taxon>
    </lineage>
</organism>
<dbReference type="Pfam" id="PF14703">
    <property type="entry name" value="PHM7_cyt"/>
    <property type="match status" value="2"/>
</dbReference>
<evidence type="ECO:0000313" key="7">
    <source>
        <dbReference type="Proteomes" id="UP000078544"/>
    </source>
</evidence>
<keyword evidence="2" id="KW-1133">Transmembrane helix</keyword>
<keyword evidence="2" id="KW-0472">Membrane</keyword>
<feature type="transmembrane region" description="Helical" evidence="2">
    <location>
        <begin position="796"/>
        <end position="814"/>
    </location>
</feature>
<feature type="transmembrane region" description="Helical" evidence="2">
    <location>
        <begin position="557"/>
        <end position="577"/>
    </location>
</feature>
<keyword evidence="2" id="KW-0812">Transmembrane</keyword>